<evidence type="ECO:0008006" key="5">
    <source>
        <dbReference type="Google" id="ProtNLM"/>
    </source>
</evidence>
<keyword evidence="4" id="KW-1185">Reference proteome</keyword>
<name>A0ABN2R347_9ACTN</name>
<accession>A0ABN2R347</accession>
<feature type="chain" id="PRO_5046648113" description="BMP family ABC transporter substrate-binding protein" evidence="2">
    <location>
        <begin position="27"/>
        <end position="238"/>
    </location>
</feature>
<organism evidence="3 4">
    <name type="scientific">Nocardioides panacihumi</name>
    <dbReference type="NCBI Taxonomy" id="400774"/>
    <lineage>
        <taxon>Bacteria</taxon>
        <taxon>Bacillati</taxon>
        <taxon>Actinomycetota</taxon>
        <taxon>Actinomycetes</taxon>
        <taxon>Propionibacteriales</taxon>
        <taxon>Nocardioidaceae</taxon>
        <taxon>Nocardioides</taxon>
    </lineage>
</organism>
<dbReference type="Gene3D" id="3.40.50.2300">
    <property type="match status" value="1"/>
</dbReference>
<evidence type="ECO:0000313" key="3">
    <source>
        <dbReference type="EMBL" id="GAA1962741.1"/>
    </source>
</evidence>
<sequence>MLPRASGWLVAAAVLTLTSACSASTADESRSPSPTSSPAIVGADGGPVEPLPGSGTLGPGFVTPTAPPPPGGTMTPSPGSWDGVTVPSDFRVVLLTTDQDAQTKVLSAAVRSWASRTHVPLTTVVADDPLNYVPAIQSAIDEHADLVVSTGEGLVDPLAVVTASWAQQRFLIVGAELAEPTFNVTAADWKGASYRGEGLGTATTYDASSFTPERAARAVSAGVAAVVSGYSGYVVWVP</sequence>
<feature type="region of interest" description="Disordered" evidence="1">
    <location>
        <begin position="24"/>
        <end position="79"/>
    </location>
</feature>
<feature type="signal peptide" evidence="2">
    <location>
        <begin position="1"/>
        <end position="26"/>
    </location>
</feature>
<keyword evidence="2" id="KW-0732">Signal</keyword>
<proteinExistence type="predicted"/>
<dbReference type="RefSeq" id="WP_344044990.1">
    <property type="nucleotide sequence ID" value="NZ_BAAAPB010000002.1"/>
</dbReference>
<evidence type="ECO:0000256" key="2">
    <source>
        <dbReference type="SAM" id="SignalP"/>
    </source>
</evidence>
<dbReference type="Proteomes" id="UP001500571">
    <property type="component" value="Unassembled WGS sequence"/>
</dbReference>
<dbReference type="EMBL" id="BAAAPB010000002">
    <property type="protein sequence ID" value="GAA1962741.1"/>
    <property type="molecule type" value="Genomic_DNA"/>
</dbReference>
<comment type="caution">
    <text evidence="3">The sequence shown here is derived from an EMBL/GenBank/DDBJ whole genome shotgun (WGS) entry which is preliminary data.</text>
</comment>
<evidence type="ECO:0000313" key="4">
    <source>
        <dbReference type="Proteomes" id="UP001500571"/>
    </source>
</evidence>
<reference evidence="3 4" key="1">
    <citation type="journal article" date="2019" name="Int. J. Syst. Evol. Microbiol.">
        <title>The Global Catalogue of Microorganisms (GCM) 10K type strain sequencing project: providing services to taxonomists for standard genome sequencing and annotation.</title>
        <authorList>
            <consortium name="The Broad Institute Genomics Platform"/>
            <consortium name="The Broad Institute Genome Sequencing Center for Infectious Disease"/>
            <person name="Wu L."/>
            <person name="Ma J."/>
        </authorList>
    </citation>
    <scope>NUCLEOTIDE SEQUENCE [LARGE SCALE GENOMIC DNA]</scope>
    <source>
        <strain evidence="3 4">JCM 15309</strain>
    </source>
</reference>
<evidence type="ECO:0000256" key="1">
    <source>
        <dbReference type="SAM" id="MobiDB-lite"/>
    </source>
</evidence>
<gene>
    <name evidence="3" type="ORF">GCM10009798_23130</name>
</gene>
<dbReference type="PROSITE" id="PS51257">
    <property type="entry name" value="PROKAR_LIPOPROTEIN"/>
    <property type="match status" value="1"/>
</dbReference>
<protein>
    <recommendedName>
        <fullName evidence="5">BMP family ABC transporter substrate-binding protein</fullName>
    </recommendedName>
</protein>